<gene>
    <name evidence="1" type="ORF">CURT_1124</name>
</gene>
<accession>A0AAE7EAG1</accession>
<dbReference type="Proteomes" id="UP000509722">
    <property type="component" value="Chromosome"/>
</dbReference>
<evidence type="ECO:0008006" key="3">
    <source>
        <dbReference type="Google" id="ProtNLM"/>
    </source>
</evidence>
<dbReference type="RefSeq" id="WP_018713800.1">
    <property type="nucleotide sequence ID" value="NZ_CP053832.1"/>
</dbReference>
<reference evidence="1 2" key="1">
    <citation type="submission" date="2020-05" db="EMBL/GenBank/DDBJ databases">
        <title>Complete genome sequencing of Campylobacter and Arcobacter type strains.</title>
        <authorList>
            <person name="Miller W.G."/>
            <person name="Yee E."/>
        </authorList>
    </citation>
    <scope>NUCLEOTIDE SEQUENCE [LARGE SCALE GENOMIC DNA]</scope>
    <source>
        <strain evidence="1 2">LMG 6451</strain>
    </source>
</reference>
<sequence>MDRLSKINYEIYKPSGNPTALIYIKSSQKLDKSLNDLIMQKHPFVEQVGFVDDDFNLFMAGGERCINAIRCAGLFYMDKFSQDEVKVKNLGEVFKCGKDEFGVFTVSNFSDKFDIKKLNDFEYLVNLDGITHIVNLENLEFKSDDEYKKFGFEKIKSLNLTNLKASGFINVKDEVLKPVVFVRDINTLFYESACASGSLAASVILNLINNKTSFELIQPSNKPLFVEIYKDSDKFKSFKISGEIKKC</sequence>
<dbReference type="EMBL" id="CP053832">
    <property type="protein sequence ID" value="QKF84599.1"/>
    <property type="molecule type" value="Genomic_DNA"/>
</dbReference>
<evidence type="ECO:0000313" key="1">
    <source>
        <dbReference type="EMBL" id="QKF84599.1"/>
    </source>
</evidence>
<proteinExistence type="predicted"/>
<name>A0AAE7EAG1_9BACT</name>
<dbReference type="GeneID" id="77176031"/>
<organism evidence="1 2">
    <name type="scientific">Campylobacter ureolyticus</name>
    <dbReference type="NCBI Taxonomy" id="827"/>
    <lineage>
        <taxon>Bacteria</taxon>
        <taxon>Pseudomonadati</taxon>
        <taxon>Campylobacterota</taxon>
        <taxon>Epsilonproteobacteria</taxon>
        <taxon>Campylobacterales</taxon>
        <taxon>Campylobacteraceae</taxon>
        <taxon>Campylobacter</taxon>
    </lineage>
</organism>
<dbReference type="AlphaFoldDB" id="A0AAE7EAG1"/>
<protein>
    <recommendedName>
        <fullName evidence="3">Diaminopimelate epimerase</fullName>
    </recommendedName>
</protein>
<evidence type="ECO:0000313" key="2">
    <source>
        <dbReference type="Proteomes" id="UP000509722"/>
    </source>
</evidence>